<dbReference type="Pfam" id="PF13519">
    <property type="entry name" value="VWA_2"/>
    <property type="match status" value="1"/>
</dbReference>
<dbReference type="KEGG" id="dva:DAD186_13290"/>
<sequence length="340" mass="37604">MVMSFWWLTCLLLIAGLIAWALAYLNRRVVRHRALFVGNTSYLDQLPSVRRAQRASRVLRLVSVALAGTLVLTGALLSGRLASERVETPSFKNRDIVLCLDVSGSMLPYDREILESYLKLVEGFKGERVGLSVFNSTSRTVFPLTNDYGLIRRELKRGIDALKYNPVAHRMGTAQYSEEDIEKFWDFMGGTYDETLPPSLIGNGLASCGQLFDHAEEERSRFVVVATDNEPGGTGIYETPAAVDTLINRDITMWTFYPGATSCTGNCAQELQSETERSGGKFWASGDPGAIPSIIAEIQKAQAADMGAIPRVIRTDHPALFFTISLIGLLAMIVVGWRQR</sequence>
<name>A0A1B0ZIR3_9MICO</name>
<evidence type="ECO:0000313" key="3">
    <source>
        <dbReference type="EMBL" id="ANP27879.1"/>
    </source>
</evidence>
<keyword evidence="1" id="KW-0812">Transmembrane</keyword>
<accession>A0A1B0ZIR3</accession>
<dbReference type="PATRIC" id="fig|1630135.4.peg.1330"/>
<evidence type="ECO:0000313" key="4">
    <source>
        <dbReference type="Proteomes" id="UP000092596"/>
    </source>
</evidence>
<protein>
    <recommendedName>
        <fullName evidence="2">VWFA domain-containing protein</fullName>
    </recommendedName>
</protein>
<dbReference type="EMBL" id="CP012117">
    <property type="protein sequence ID" value="ANP27879.1"/>
    <property type="molecule type" value="Genomic_DNA"/>
</dbReference>
<proteinExistence type="predicted"/>
<feature type="domain" description="VWFA" evidence="2">
    <location>
        <begin position="96"/>
        <end position="157"/>
    </location>
</feature>
<dbReference type="SUPFAM" id="SSF53300">
    <property type="entry name" value="vWA-like"/>
    <property type="match status" value="1"/>
</dbReference>
<evidence type="ECO:0000256" key="1">
    <source>
        <dbReference type="SAM" id="Phobius"/>
    </source>
</evidence>
<feature type="transmembrane region" description="Helical" evidence="1">
    <location>
        <begin position="319"/>
        <end position="337"/>
    </location>
</feature>
<gene>
    <name evidence="3" type="ORF">DAD186_13290</name>
</gene>
<dbReference type="InterPro" id="IPR036465">
    <property type="entry name" value="vWFA_dom_sf"/>
</dbReference>
<dbReference type="STRING" id="1630135.DAD186_13290"/>
<evidence type="ECO:0000259" key="2">
    <source>
        <dbReference type="Pfam" id="PF13519"/>
    </source>
</evidence>
<dbReference type="AlphaFoldDB" id="A0A1B0ZIR3"/>
<dbReference type="Gene3D" id="3.40.50.410">
    <property type="entry name" value="von Willebrand factor, type A domain"/>
    <property type="match status" value="1"/>
</dbReference>
<dbReference type="Proteomes" id="UP000092596">
    <property type="component" value="Chromosome"/>
</dbReference>
<feature type="transmembrane region" description="Helical" evidence="1">
    <location>
        <begin position="58"/>
        <end position="77"/>
    </location>
</feature>
<feature type="transmembrane region" description="Helical" evidence="1">
    <location>
        <begin position="6"/>
        <end position="25"/>
    </location>
</feature>
<organism evidence="3 4">
    <name type="scientific">Dermabacter vaginalis</name>
    <dbReference type="NCBI Taxonomy" id="1630135"/>
    <lineage>
        <taxon>Bacteria</taxon>
        <taxon>Bacillati</taxon>
        <taxon>Actinomycetota</taxon>
        <taxon>Actinomycetes</taxon>
        <taxon>Micrococcales</taxon>
        <taxon>Dermabacteraceae</taxon>
        <taxon>Dermabacter</taxon>
    </lineage>
</organism>
<keyword evidence="1" id="KW-0472">Membrane</keyword>
<dbReference type="CDD" id="cd00198">
    <property type="entry name" value="vWFA"/>
    <property type="match status" value="1"/>
</dbReference>
<dbReference type="RefSeq" id="WP_065248002.1">
    <property type="nucleotide sequence ID" value="NZ_CP012117.1"/>
</dbReference>
<keyword evidence="1" id="KW-1133">Transmembrane helix</keyword>
<dbReference type="InterPro" id="IPR002035">
    <property type="entry name" value="VWF_A"/>
</dbReference>
<reference evidence="3 4" key="1">
    <citation type="submission" date="2015-06" db="EMBL/GenBank/DDBJ databases">
        <title>Investigation of pathophysiology for high-risk pregnancy and development of treatment modality based on it.</title>
        <authorList>
            <person name="Kim B.-C."/>
            <person name="Lim S."/>
        </authorList>
    </citation>
    <scope>NUCLEOTIDE SEQUENCE [LARGE SCALE GENOMIC DNA]</scope>
    <source>
        <strain evidence="3 4">AD1-86</strain>
    </source>
</reference>